<evidence type="ECO:0000256" key="3">
    <source>
        <dbReference type="ARBA" id="ARBA00022630"/>
    </source>
</evidence>
<dbReference type="EMBL" id="UOFG01000112">
    <property type="protein sequence ID" value="VAW60152.1"/>
    <property type="molecule type" value="Genomic_DNA"/>
</dbReference>
<comment type="similarity">
    <text evidence="2">Belongs to the UbiH/COQ6 family.</text>
</comment>
<evidence type="ECO:0000313" key="8">
    <source>
        <dbReference type="EMBL" id="VAW60152.1"/>
    </source>
</evidence>
<dbReference type="PANTHER" id="PTHR43876:SF7">
    <property type="entry name" value="UBIQUINONE BIOSYNTHESIS MONOOXYGENASE COQ6, MITOCHONDRIAL"/>
    <property type="match status" value="1"/>
</dbReference>
<keyword evidence="3" id="KW-0285">Flavoprotein</keyword>
<dbReference type="AlphaFoldDB" id="A0A3B0X9K4"/>
<dbReference type="InterPro" id="IPR002938">
    <property type="entry name" value="FAD-bd"/>
</dbReference>
<evidence type="ECO:0000259" key="7">
    <source>
        <dbReference type="Pfam" id="PF01494"/>
    </source>
</evidence>
<evidence type="ECO:0000256" key="6">
    <source>
        <dbReference type="ARBA" id="ARBA00023033"/>
    </source>
</evidence>
<dbReference type="GO" id="GO:0004497">
    <property type="term" value="F:monooxygenase activity"/>
    <property type="evidence" value="ECO:0007669"/>
    <property type="project" value="UniProtKB-KW"/>
</dbReference>
<dbReference type="InterPro" id="IPR010971">
    <property type="entry name" value="UbiH/COQ6"/>
</dbReference>
<keyword evidence="5" id="KW-0560">Oxidoreductase</keyword>
<dbReference type="GO" id="GO:0006744">
    <property type="term" value="P:ubiquinone biosynthetic process"/>
    <property type="evidence" value="ECO:0007669"/>
    <property type="project" value="InterPro"/>
</dbReference>
<feature type="domain" description="FAD-binding" evidence="7">
    <location>
        <begin position="5"/>
        <end position="280"/>
    </location>
</feature>
<dbReference type="PRINTS" id="PR00420">
    <property type="entry name" value="RNGMNOXGNASE"/>
</dbReference>
<evidence type="ECO:0000256" key="4">
    <source>
        <dbReference type="ARBA" id="ARBA00022827"/>
    </source>
</evidence>
<dbReference type="NCBIfam" id="TIGR01988">
    <property type="entry name" value="Ubi-OHases"/>
    <property type="match status" value="1"/>
</dbReference>
<reference evidence="8" key="1">
    <citation type="submission" date="2018-06" db="EMBL/GenBank/DDBJ databases">
        <authorList>
            <person name="Zhirakovskaya E."/>
        </authorList>
    </citation>
    <scope>NUCLEOTIDE SEQUENCE</scope>
</reference>
<dbReference type="GO" id="GO:0071949">
    <property type="term" value="F:FAD binding"/>
    <property type="evidence" value="ECO:0007669"/>
    <property type="project" value="InterPro"/>
</dbReference>
<evidence type="ECO:0000256" key="5">
    <source>
        <dbReference type="ARBA" id="ARBA00023002"/>
    </source>
</evidence>
<keyword evidence="4" id="KW-0274">FAD</keyword>
<evidence type="ECO:0000256" key="1">
    <source>
        <dbReference type="ARBA" id="ARBA00001974"/>
    </source>
</evidence>
<dbReference type="PANTHER" id="PTHR43876">
    <property type="entry name" value="UBIQUINONE BIOSYNTHESIS MONOOXYGENASE COQ6, MITOCHONDRIAL"/>
    <property type="match status" value="1"/>
</dbReference>
<accession>A0A3B0X9K4</accession>
<organism evidence="8">
    <name type="scientific">hydrothermal vent metagenome</name>
    <dbReference type="NCBI Taxonomy" id="652676"/>
    <lineage>
        <taxon>unclassified sequences</taxon>
        <taxon>metagenomes</taxon>
        <taxon>ecological metagenomes</taxon>
    </lineage>
</organism>
<comment type="cofactor">
    <cofactor evidence="1">
        <name>FAD</name>
        <dbReference type="ChEBI" id="CHEBI:57692"/>
    </cofactor>
</comment>
<proteinExistence type="inferred from homology"/>
<dbReference type="Pfam" id="PF01494">
    <property type="entry name" value="FAD_binding_3"/>
    <property type="match status" value="1"/>
</dbReference>
<dbReference type="InterPro" id="IPR051205">
    <property type="entry name" value="UbiH/COQ6_monooxygenase"/>
</dbReference>
<sequence length="282" mass="30763">MTEQYDVIIIGGGMVGLTLSCLLAQNDIKVALIEAQQPEDLDASAPYGLRVSAISKSTQQVFKNTGAWQGMLNRRACAYQHMHVWDATGEGCIHFDAAEMGLDSIGHIIENRIIQFSLYEQCMKLASLNLFCPQQLSEIKISDSGSEIRLADGTHLSARLLTGADGANSKVRDAANINVNKSEYNQKAIVAVVKSSLHHKDTAWQRFLPSGPLAFLPLGDGSCSIVWSADNARADELLAMPETEFIQALENAFDGTLGRVEKISQLAAFPLARRHAEEYVKA</sequence>
<evidence type="ECO:0000256" key="2">
    <source>
        <dbReference type="ARBA" id="ARBA00005349"/>
    </source>
</evidence>
<protein>
    <submittedName>
        <fullName evidence="8">2-polyprenylphenol hydroxylase</fullName>
    </submittedName>
</protein>
<dbReference type="SUPFAM" id="SSF51905">
    <property type="entry name" value="FAD/NAD(P)-binding domain"/>
    <property type="match status" value="1"/>
</dbReference>
<keyword evidence="6" id="KW-0503">Monooxygenase</keyword>
<feature type="non-terminal residue" evidence="8">
    <location>
        <position position="282"/>
    </location>
</feature>
<dbReference type="GO" id="GO:0016705">
    <property type="term" value="F:oxidoreductase activity, acting on paired donors, with incorporation or reduction of molecular oxygen"/>
    <property type="evidence" value="ECO:0007669"/>
    <property type="project" value="InterPro"/>
</dbReference>
<dbReference type="InterPro" id="IPR036188">
    <property type="entry name" value="FAD/NAD-bd_sf"/>
</dbReference>
<name>A0A3B0X9K4_9ZZZZ</name>
<gene>
    <name evidence="8" type="ORF">MNBD_GAMMA11-2837</name>
</gene>
<dbReference type="Gene3D" id="3.50.50.60">
    <property type="entry name" value="FAD/NAD(P)-binding domain"/>
    <property type="match status" value="1"/>
</dbReference>